<dbReference type="InterPro" id="IPR009061">
    <property type="entry name" value="DNA-bd_dom_put_sf"/>
</dbReference>
<feature type="region of interest" description="Disordered" evidence="1">
    <location>
        <begin position="60"/>
        <end position="80"/>
    </location>
</feature>
<evidence type="ECO:0000256" key="1">
    <source>
        <dbReference type="SAM" id="MobiDB-lite"/>
    </source>
</evidence>
<keyword evidence="4" id="KW-1185">Reference proteome</keyword>
<dbReference type="Proteomes" id="UP001300745">
    <property type="component" value="Unassembled WGS sequence"/>
</dbReference>
<dbReference type="SUPFAM" id="SSF46955">
    <property type="entry name" value="Putative DNA-binding domain"/>
    <property type="match status" value="1"/>
</dbReference>
<dbReference type="EMBL" id="JAPJDO010000040">
    <property type="protein sequence ID" value="MCX2940460.1"/>
    <property type="molecule type" value="Genomic_DNA"/>
</dbReference>
<feature type="compositionally biased region" description="Polar residues" evidence="1">
    <location>
        <begin position="66"/>
        <end position="80"/>
    </location>
</feature>
<gene>
    <name evidence="3" type="ORF">ORI27_27585</name>
</gene>
<evidence type="ECO:0000259" key="2">
    <source>
        <dbReference type="Pfam" id="PF12728"/>
    </source>
</evidence>
<evidence type="ECO:0000313" key="3">
    <source>
        <dbReference type="EMBL" id="MCX2940460.1"/>
    </source>
</evidence>
<dbReference type="RefSeq" id="WP_266000310.1">
    <property type="nucleotide sequence ID" value="NZ_JAPJDN010000040.1"/>
</dbReference>
<dbReference type="Pfam" id="PF12728">
    <property type="entry name" value="HTH_17"/>
    <property type="match status" value="1"/>
</dbReference>
<proteinExistence type="predicted"/>
<protein>
    <submittedName>
        <fullName evidence="3">Helix-turn-helix domain-containing protein</fullName>
    </submittedName>
</protein>
<accession>A0ABT3SLQ9</accession>
<reference evidence="3 4" key="1">
    <citation type="submission" date="2022-11" db="EMBL/GenBank/DDBJ databases">
        <title>Mycobacterium sp. nov.</title>
        <authorList>
            <person name="Papic B."/>
            <person name="Spicic S."/>
            <person name="Duvnjak S."/>
        </authorList>
    </citation>
    <scope>NUCLEOTIDE SEQUENCE [LARGE SCALE GENOMIC DNA]</scope>
    <source>
        <strain evidence="3 4">CVI_P4</strain>
    </source>
</reference>
<dbReference type="InterPro" id="IPR041657">
    <property type="entry name" value="HTH_17"/>
</dbReference>
<dbReference type="InterPro" id="IPR010093">
    <property type="entry name" value="SinI_DNA-bd"/>
</dbReference>
<dbReference type="NCBIfam" id="TIGR01764">
    <property type="entry name" value="excise"/>
    <property type="match status" value="1"/>
</dbReference>
<dbReference type="Gene3D" id="1.10.1660.10">
    <property type="match status" value="1"/>
</dbReference>
<comment type="caution">
    <text evidence="3">The sequence shown here is derived from an EMBL/GenBank/DDBJ whole genome shotgun (WGS) entry which is preliminary data.</text>
</comment>
<organism evidence="3 4">
    <name type="scientific">Mycobacterium pinniadriaticum</name>
    <dbReference type="NCBI Taxonomy" id="2994102"/>
    <lineage>
        <taxon>Bacteria</taxon>
        <taxon>Bacillati</taxon>
        <taxon>Actinomycetota</taxon>
        <taxon>Actinomycetes</taxon>
        <taxon>Mycobacteriales</taxon>
        <taxon>Mycobacteriaceae</taxon>
        <taxon>Mycobacterium</taxon>
    </lineage>
</organism>
<feature type="domain" description="Helix-turn-helix" evidence="2">
    <location>
        <begin position="12"/>
        <end position="63"/>
    </location>
</feature>
<name>A0ABT3SLQ9_9MYCO</name>
<sequence length="80" mass="8717">MSDASATAAEQYLTVNKVAHRLDVSPWTVRDWISSGKLSAIKLGDSDRAPVRIRESDLDAMLKPYPSNNSDDTNVGSRAP</sequence>
<evidence type="ECO:0000313" key="4">
    <source>
        <dbReference type="Proteomes" id="UP001300745"/>
    </source>
</evidence>